<dbReference type="PROSITE" id="PS51186">
    <property type="entry name" value="GNAT"/>
    <property type="match status" value="1"/>
</dbReference>
<accession>A0A538TXY5</accession>
<comment type="caution">
    <text evidence="3">The sequence shown here is derived from an EMBL/GenBank/DDBJ whole genome shotgun (WGS) entry which is preliminary data.</text>
</comment>
<protein>
    <submittedName>
        <fullName evidence="3">GNAT family N-acetyltransferase</fullName>
    </submittedName>
</protein>
<dbReference type="Gene3D" id="3.40.630.30">
    <property type="match status" value="1"/>
</dbReference>
<name>A0A538TXY5_UNCEI</name>
<evidence type="ECO:0000313" key="4">
    <source>
        <dbReference type="Proteomes" id="UP000316609"/>
    </source>
</evidence>
<evidence type="ECO:0000256" key="1">
    <source>
        <dbReference type="SAM" id="MobiDB-lite"/>
    </source>
</evidence>
<reference evidence="3 4" key="1">
    <citation type="journal article" date="2019" name="Nat. Microbiol.">
        <title>Mediterranean grassland soil C-N compound turnover is dependent on rainfall and depth, and is mediated by genomically divergent microorganisms.</title>
        <authorList>
            <person name="Diamond S."/>
            <person name="Andeer P.F."/>
            <person name="Li Z."/>
            <person name="Crits-Christoph A."/>
            <person name="Burstein D."/>
            <person name="Anantharaman K."/>
            <person name="Lane K.R."/>
            <person name="Thomas B.C."/>
            <person name="Pan C."/>
            <person name="Northen T.R."/>
            <person name="Banfield J.F."/>
        </authorList>
    </citation>
    <scope>NUCLEOTIDE SEQUENCE [LARGE SCALE GENOMIC DNA]</scope>
    <source>
        <strain evidence="3">WS_8</strain>
    </source>
</reference>
<dbReference type="GO" id="GO:0016747">
    <property type="term" value="F:acyltransferase activity, transferring groups other than amino-acyl groups"/>
    <property type="evidence" value="ECO:0007669"/>
    <property type="project" value="InterPro"/>
</dbReference>
<dbReference type="InterPro" id="IPR000182">
    <property type="entry name" value="GNAT_dom"/>
</dbReference>
<dbReference type="Proteomes" id="UP000316609">
    <property type="component" value="Unassembled WGS sequence"/>
</dbReference>
<dbReference type="Pfam" id="PF00583">
    <property type="entry name" value="Acetyltransf_1"/>
    <property type="match status" value="1"/>
</dbReference>
<evidence type="ECO:0000313" key="3">
    <source>
        <dbReference type="EMBL" id="TMQ68516.1"/>
    </source>
</evidence>
<keyword evidence="3" id="KW-0808">Transferase</keyword>
<evidence type="ECO:0000259" key="2">
    <source>
        <dbReference type="PROSITE" id="PS51186"/>
    </source>
</evidence>
<dbReference type="InterPro" id="IPR016181">
    <property type="entry name" value="Acyl_CoA_acyltransferase"/>
</dbReference>
<dbReference type="EMBL" id="VBOY01000007">
    <property type="protein sequence ID" value="TMQ68516.1"/>
    <property type="molecule type" value="Genomic_DNA"/>
</dbReference>
<feature type="domain" description="N-acetyltransferase" evidence="2">
    <location>
        <begin position="26"/>
        <end position="91"/>
    </location>
</feature>
<dbReference type="SUPFAM" id="SSF55729">
    <property type="entry name" value="Acyl-CoA N-acyltransferases (Nat)"/>
    <property type="match status" value="1"/>
</dbReference>
<dbReference type="AlphaFoldDB" id="A0A538TXY5"/>
<sequence length="91" mass="10350">MALTTRSPRRSGLQPARDLGGRPRRAARRPARGIGLGRALLRWAVGWLERKEAPRAWLMVDGDNESALRLYRSEGFEVTRTRHVWSEPDTA</sequence>
<proteinExistence type="predicted"/>
<feature type="region of interest" description="Disordered" evidence="1">
    <location>
        <begin position="1"/>
        <end position="30"/>
    </location>
</feature>
<organism evidence="3 4">
    <name type="scientific">Eiseniibacteriota bacterium</name>
    <dbReference type="NCBI Taxonomy" id="2212470"/>
    <lineage>
        <taxon>Bacteria</taxon>
        <taxon>Candidatus Eiseniibacteriota</taxon>
    </lineage>
</organism>
<gene>
    <name evidence="3" type="ORF">E6K78_00775</name>
</gene>